<dbReference type="PIRSF" id="PIRSF000429">
    <property type="entry name" value="Ac-CoA_Ac_transf"/>
    <property type="match status" value="1"/>
</dbReference>
<evidence type="ECO:0000256" key="7">
    <source>
        <dbReference type="RuleBase" id="RU003557"/>
    </source>
</evidence>
<evidence type="ECO:0000259" key="9">
    <source>
        <dbReference type="Pfam" id="PF02803"/>
    </source>
</evidence>
<dbReference type="SUPFAM" id="SSF53901">
    <property type="entry name" value="Thiolase-like"/>
    <property type="match status" value="2"/>
</dbReference>
<dbReference type="PROSITE" id="PS00737">
    <property type="entry name" value="THIOLASE_2"/>
    <property type="match status" value="1"/>
</dbReference>
<dbReference type="InterPro" id="IPR002155">
    <property type="entry name" value="Thiolase"/>
</dbReference>
<name>A0AAT9G9F8_9RICK</name>
<gene>
    <name evidence="10" type="ORF">DMENIID0002_10930</name>
</gene>
<dbReference type="Pfam" id="PF02803">
    <property type="entry name" value="Thiolase_C"/>
    <property type="match status" value="1"/>
</dbReference>
<dbReference type="PROSITE" id="PS00099">
    <property type="entry name" value="THIOLASE_3"/>
    <property type="match status" value="1"/>
</dbReference>
<dbReference type="AlphaFoldDB" id="A0AAT9G9F8"/>
<comment type="pathway">
    <text evidence="5">Metabolic intermediate biosynthesis; (R)-mevalonate biosynthesis; (R)-mevalonate from acetyl-CoA: step 1/3.</text>
</comment>
<feature type="active site" description="Acyl-thioester intermediate" evidence="6">
    <location>
        <position position="90"/>
    </location>
</feature>
<dbReference type="InterPro" id="IPR016039">
    <property type="entry name" value="Thiolase-like"/>
</dbReference>
<dbReference type="InterPro" id="IPR020617">
    <property type="entry name" value="Thiolase_C"/>
</dbReference>
<dbReference type="GO" id="GO:0044281">
    <property type="term" value="P:small molecule metabolic process"/>
    <property type="evidence" value="ECO:0007669"/>
    <property type="project" value="UniProtKB-ARBA"/>
</dbReference>
<feature type="domain" description="Thiolase N-terminal" evidence="8">
    <location>
        <begin position="6"/>
        <end position="263"/>
    </location>
</feature>
<feature type="domain" description="Thiolase C-terminal" evidence="9">
    <location>
        <begin position="270"/>
        <end position="392"/>
    </location>
</feature>
<keyword evidence="4 7" id="KW-0012">Acyltransferase</keyword>
<keyword evidence="2 7" id="KW-0808">Transferase</keyword>
<dbReference type="PANTHER" id="PTHR18919:SF107">
    <property type="entry name" value="ACETYL-COA ACETYLTRANSFERASE, CYTOSOLIC"/>
    <property type="match status" value="1"/>
</dbReference>
<dbReference type="NCBIfam" id="NF005152">
    <property type="entry name" value="PRK06633.1"/>
    <property type="match status" value="1"/>
</dbReference>
<evidence type="ECO:0000256" key="5">
    <source>
        <dbReference type="ARBA" id="ARBA00037924"/>
    </source>
</evidence>
<dbReference type="NCBIfam" id="TIGR01930">
    <property type="entry name" value="AcCoA-C-Actrans"/>
    <property type="match status" value="1"/>
</dbReference>
<organism evidence="10">
    <name type="scientific">Candidatus Tisiphia endosymbiont of Sergentomyia squamirostris</name>
    <dbReference type="NCBI Taxonomy" id="3113639"/>
    <lineage>
        <taxon>Bacteria</taxon>
        <taxon>Pseudomonadati</taxon>
        <taxon>Pseudomonadota</taxon>
        <taxon>Alphaproteobacteria</taxon>
        <taxon>Rickettsiales</taxon>
        <taxon>Rickettsiaceae</taxon>
        <taxon>Rickettsieae</taxon>
        <taxon>Candidatus Tisiphia</taxon>
    </lineage>
</organism>
<evidence type="ECO:0000256" key="4">
    <source>
        <dbReference type="ARBA" id="ARBA00023315"/>
    </source>
</evidence>
<evidence type="ECO:0000256" key="1">
    <source>
        <dbReference type="ARBA" id="ARBA00010982"/>
    </source>
</evidence>
<dbReference type="PROSITE" id="PS00098">
    <property type="entry name" value="THIOLASE_1"/>
    <property type="match status" value="1"/>
</dbReference>
<dbReference type="PANTHER" id="PTHR18919">
    <property type="entry name" value="ACETYL-COA C-ACYLTRANSFERASE"/>
    <property type="match status" value="1"/>
</dbReference>
<dbReference type="InterPro" id="IPR020615">
    <property type="entry name" value="Thiolase_acyl_enz_int_AS"/>
</dbReference>
<keyword evidence="3" id="KW-0583">PHB biosynthesis</keyword>
<evidence type="ECO:0000256" key="3">
    <source>
        <dbReference type="ARBA" id="ARBA00022752"/>
    </source>
</evidence>
<evidence type="ECO:0000256" key="6">
    <source>
        <dbReference type="PIRSR" id="PIRSR000429-1"/>
    </source>
</evidence>
<dbReference type="Pfam" id="PF00108">
    <property type="entry name" value="Thiolase_N"/>
    <property type="match status" value="1"/>
</dbReference>
<comment type="similarity">
    <text evidence="1 7">Belongs to the thiolase-like superfamily. Thiolase family.</text>
</comment>
<dbReference type="InterPro" id="IPR020610">
    <property type="entry name" value="Thiolase_AS"/>
</dbReference>
<dbReference type="InterPro" id="IPR020616">
    <property type="entry name" value="Thiolase_N"/>
</dbReference>
<reference evidence="10" key="1">
    <citation type="submission" date="2024-01" db="EMBL/GenBank/DDBJ databases">
        <title>Sequencing the genomes of a sandfly, Sergentomyia squamirostris, and its two endosymbionts.</title>
        <authorList>
            <person name="Itokawa K."/>
            <person name="Sanjoba C."/>
        </authorList>
    </citation>
    <scope>NUCLEOTIDE SEQUENCE</scope>
    <source>
        <strain evidence="10">RiSSQ</strain>
    </source>
</reference>
<proteinExistence type="inferred from homology"/>
<dbReference type="GO" id="GO:0042619">
    <property type="term" value="P:poly-hydroxybutyrate biosynthetic process"/>
    <property type="evidence" value="ECO:0007669"/>
    <property type="project" value="UniProtKB-KW"/>
</dbReference>
<evidence type="ECO:0000259" key="8">
    <source>
        <dbReference type="Pfam" id="PF00108"/>
    </source>
</evidence>
<dbReference type="GO" id="GO:0003988">
    <property type="term" value="F:acetyl-CoA C-acyltransferase activity"/>
    <property type="evidence" value="ECO:0007669"/>
    <property type="project" value="UniProtKB-ARBA"/>
</dbReference>
<dbReference type="CDD" id="cd00751">
    <property type="entry name" value="thiolase"/>
    <property type="match status" value="1"/>
</dbReference>
<dbReference type="Gene3D" id="3.40.47.10">
    <property type="match status" value="2"/>
</dbReference>
<protein>
    <submittedName>
        <fullName evidence="10">Acetyl-CoA C-acetyltransferase</fullName>
    </submittedName>
</protein>
<evidence type="ECO:0000256" key="2">
    <source>
        <dbReference type="ARBA" id="ARBA00022679"/>
    </source>
</evidence>
<accession>A0AAT9G9F8</accession>
<dbReference type="InterPro" id="IPR020613">
    <property type="entry name" value="Thiolase_CS"/>
</dbReference>
<dbReference type="FunFam" id="3.40.47.10:FF:000010">
    <property type="entry name" value="Acetyl-CoA acetyltransferase (Thiolase)"/>
    <property type="match status" value="1"/>
</dbReference>
<evidence type="ECO:0000313" key="10">
    <source>
        <dbReference type="EMBL" id="BFD46447.1"/>
    </source>
</evidence>
<dbReference type="EMBL" id="AP029170">
    <property type="protein sequence ID" value="BFD46447.1"/>
    <property type="molecule type" value="Genomic_DNA"/>
</dbReference>
<sequence>MSKKAVYITHAKRTAVGSLLGSLGSIPATKLAAIIIESILKDSKLDPAIINEVIMGQVITGGVGQNPARQALIQAGLPKEITGFTVNKVCGSGLKTVCLAASSIIAGDNEIVIAGGQENMSLGLHGSYIRAGHKLGSTQMVDLMQYDGLTDVFSNNLMGITAENISKRFNITREMQDEFALKSHQKAREAQAEGRFKDEILPVEVKMQKATLIFDQDEGIRADIKLEVLAKLRPAFDKEGTVTAGNASSINDGAACLMVVSEEALKRYNLKPLARIVSYAEVGVEPNIMGTGPVPASKKALDKAGWKVEDLDIIEANEAFAAQAIYVNQQMNWDINKVNMNGGAIALGHPIGASGARILVTLIHQMQKINAKKGLATLCIGGGMGIAMCIEKVN</sequence>
<feature type="active site" description="Proton acceptor" evidence="6">
    <location>
        <position position="349"/>
    </location>
</feature>
<feature type="active site" description="Proton acceptor" evidence="6">
    <location>
        <position position="379"/>
    </location>
</feature>